<evidence type="ECO:0000313" key="3">
    <source>
        <dbReference type="Proteomes" id="UP000039865"/>
    </source>
</evidence>
<dbReference type="InParanoid" id="A0A078B6U6"/>
<proteinExistence type="predicted"/>
<keyword evidence="3" id="KW-1185">Reference proteome</keyword>
<sequence length="269" mass="31981">MSSCLYHQNYQRCQQENQIEDYKDSRVNLKMNNLKPNSMPVCQDRIINSNLKSYQRAKRCVSFMQQQKNEIKYVREFNQDQPISKMRINSRKSSPKKLTISEMVKNHLKKRGKSAIRTLAHPSDLAQMDESYPSFLMNNKKKQLGIQYNMEQIPRKLSSMLTNQNFSLDKRNTVTTTYSNNRYQSNERIDLEDNTPSNQDSQLDYQNQYFEIEAPKTPVLIQQKEKLIRFPYFNNDSFSLINGIRETKKEQELREKTQQFQQKSGFKNI</sequence>
<dbReference type="AlphaFoldDB" id="A0A078B6U6"/>
<name>A0A078B6U6_STYLE</name>
<evidence type="ECO:0000313" key="2">
    <source>
        <dbReference type="EMBL" id="CDW90109.1"/>
    </source>
</evidence>
<gene>
    <name evidence="2" type="primary">Contig17397.g18507</name>
    <name evidence="2" type="ORF">STYLEM_19249</name>
</gene>
<feature type="region of interest" description="Disordered" evidence="1">
    <location>
        <begin position="182"/>
        <end position="201"/>
    </location>
</feature>
<protein>
    <submittedName>
        <fullName evidence="2">Uncharacterized protein</fullName>
    </submittedName>
</protein>
<dbReference type="Proteomes" id="UP000039865">
    <property type="component" value="Unassembled WGS sequence"/>
</dbReference>
<evidence type="ECO:0000256" key="1">
    <source>
        <dbReference type="SAM" id="MobiDB-lite"/>
    </source>
</evidence>
<accession>A0A078B6U6</accession>
<reference evidence="2 3" key="1">
    <citation type="submission" date="2014-06" db="EMBL/GenBank/DDBJ databases">
        <authorList>
            <person name="Swart Estienne"/>
        </authorList>
    </citation>
    <scope>NUCLEOTIDE SEQUENCE [LARGE SCALE GENOMIC DNA]</scope>
    <source>
        <strain evidence="2 3">130c</strain>
    </source>
</reference>
<dbReference type="EMBL" id="CCKQ01018173">
    <property type="protein sequence ID" value="CDW90109.1"/>
    <property type="molecule type" value="Genomic_DNA"/>
</dbReference>
<organism evidence="2 3">
    <name type="scientific">Stylonychia lemnae</name>
    <name type="common">Ciliate</name>
    <dbReference type="NCBI Taxonomy" id="5949"/>
    <lineage>
        <taxon>Eukaryota</taxon>
        <taxon>Sar</taxon>
        <taxon>Alveolata</taxon>
        <taxon>Ciliophora</taxon>
        <taxon>Intramacronucleata</taxon>
        <taxon>Spirotrichea</taxon>
        <taxon>Stichotrichia</taxon>
        <taxon>Sporadotrichida</taxon>
        <taxon>Oxytrichidae</taxon>
        <taxon>Stylonychinae</taxon>
        <taxon>Stylonychia</taxon>
    </lineage>
</organism>